<accession>A0A1V4IJS8</accession>
<dbReference type="OrthoDB" id="1904509at2"/>
<dbReference type="STRING" id="225345.CLCHR_30370"/>
<organism evidence="1 2">
    <name type="scientific">Clostridium chromiireducens</name>
    <dbReference type="NCBI Taxonomy" id="225345"/>
    <lineage>
        <taxon>Bacteria</taxon>
        <taxon>Bacillati</taxon>
        <taxon>Bacillota</taxon>
        <taxon>Clostridia</taxon>
        <taxon>Eubacteriales</taxon>
        <taxon>Clostridiaceae</taxon>
        <taxon>Clostridium</taxon>
    </lineage>
</organism>
<dbReference type="Proteomes" id="UP000191056">
    <property type="component" value="Unassembled WGS sequence"/>
</dbReference>
<keyword evidence="2" id="KW-1185">Reference proteome</keyword>
<name>A0A1V4IJS8_9CLOT</name>
<reference evidence="1 2" key="1">
    <citation type="submission" date="2017-03" db="EMBL/GenBank/DDBJ databases">
        <title>Genome sequence of Clostridium chromiireducens DSM 23318.</title>
        <authorList>
            <person name="Poehlein A."/>
            <person name="Daniel R."/>
        </authorList>
    </citation>
    <scope>NUCLEOTIDE SEQUENCE [LARGE SCALE GENOMIC DNA]</scope>
    <source>
        <strain evidence="1 2">DSM 23318</strain>
    </source>
</reference>
<proteinExistence type="predicted"/>
<gene>
    <name evidence="1" type="ORF">CLCHR_30370</name>
</gene>
<dbReference type="RefSeq" id="WP_079440657.1">
    <property type="nucleotide sequence ID" value="NZ_MZGT01000041.1"/>
</dbReference>
<evidence type="ECO:0000313" key="2">
    <source>
        <dbReference type="Proteomes" id="UP000191056"/>
    </source>
</evidence>
<dbReference type="AlphaFoldDB" id="A0A1V4IJS8"/>
<evidence type="ECO:0000313" key="1">
    <source>
        <dbReference type="EMBL" id="OPJ60272.1"/>
    </source>
</evidence>
<protein>
    <submittedName>
        <fullName evidence="1">Uncharacterized protein</fullName>
    </submittedName>
</protein>
<dbReference type="PROSITE" id="PS51257">
    <property type="entry name" value="PROKAR_LIPOPROTEIN"/>
    <property type="match status" value="1"/>
</dbReference>
<dbReference type="EMBL" id="MZGT01000041">
    <property type="protein sequence ID" value="OPJ60272.1"/>
    <property type="molecule type" value="Genomic_DNA"/>
</dbReference>
<sequence length="164" mass="18664">MKKLLILLNGIIFIIFIGCTPNITGDEKTAEDFIKYQGYTIIARKGEIQKYTLERSKLYGGINTLEYQQAWAVQTVEPDKYFGKEIVVYGYTVKNHPMQKEDRNAKDGVNVYVMLCEGNIIGGYSYPNADVVGAFSSLDGKTLEEVTGLSYKEWQDNWKTKYSN</sequence>
<comment type="caution">
    <text evidence="1">The sequence shown here is derived from an EMBL/GenBank/DDBJ whole genome shotgun (WGS) entry which is preliminary data.</text>
</comment>